<evidence type="ECO:0000313" key="21">
    <source>
        <dbReference type="Proteomes" id="UP000515145"/>
    </source>
</evidence>
<dbReference type="RefSeq" id="XP_028270430.1">
    <property type="nucleotide sequence ID" value="XM_028414629.1"/>
</dbReference>
<keyword evidence="21" id="KW-1185">Reference proteome</keyword>
<keyword evidence="12 18" id="KW-0752">Steroid biosynthesis</keyword>
<dbReference type="InterPro" id="IPR006204">
    <property type="entry name" value="GHMP_kinase_N_dom"/>
</dbReference>
<evidence type="ECO:0000256" key="1">
    <source>
        <dbReference type="ARBA" id="ARBA00004496"/>
    </source>
</evidence>
<dbReference type="PROSITE" id="PS00627">
    <property type="entry name" value="GHMP_KINASES_ATP"/>
    <property type="match status" value="1"/>
</dbReference>
<organism evidence="21 22">
    <name type="scientific">Parambassis ranga</name>
    <name type="common">Indian glassy fish</name>
    <dbReference type="NCBI Taxonomy" id="210632"/>
    <lineage>
        <taxon>Eukaryota</taxon>
        <taxon>Metazoa</taxon>
        <taxon>Chordata</taxon>
        <taxon>Craniata</taxon>
        <taxon>Vertebrata</taxon>
        <taxon>Euteleostomi</taxon>
        <taxon>Actinopterygii</taxon>
        <taxon>Neopterygii</taxon>
        <taxon>Teleostei</taxon>
        <taxon>Neoteleostei</taxon>
        <taxon>Acanthomorphata</taxon>
        <taxon>Ovalentaria</taxon>
        <taxon>Ambassidae</taxon>
        <taxon>Parambassis</taxon>
    </lineage>
</organism>
<dbReference type="GO" id="GO:0006695">
    <property type="term" value="P:cholesterol biosynthetic process"/>
    <property type="evidence" value="ECO:0007669"/>
    <property type="project" value="UniProtKB-KW"/>
</dbReference>
<keyword evidence="9 18" id="KW-0418">Kinase</keyword>
<evidence type="ECO:0000256" key="10">
    <source>
        <dbReference type="ARBA" id="ARBA00022840"/>
    </source>
</evidence>
<evidence type="ECO:0000256" key="14">
    <source>
        <dbReference type="ARBA" id="ARBA00023098"/>
    </source>
</evidence>
<dbReference type="InterPro" id="IPR006205">
    <property type="entry name" value="Mev_gal_kin"/>
</dbReference>
<dbReference type="GO" id="GO:0019287">
    <property type="term" value="P:isopentenyl diphosphate biosynthetic process, mevalonate pathway"/>
    <property type="evidence" value="ECO:0007669"/>
    <property type="project" value="UniProtKB-UniPathway"/>
</dbReference>
<evidence type="ECO:0000256" key="16">
    <source>
        <dbReference type="ARBA" id="ARBA00023221"/>
    </source>
</evidence>
<keyword evidence="14 18" id="KW-0443">Lipid metabolism</keyword>
<keyword evidence="8 18" id="KW-0547">Nucleotide-binding</keyword>
<keyword evidence="4 18" id="KW-0963">Cytoplasm</keyword>
<dbReference type="Pfam" id="PF08544">
    <property type="entry name" value="GHMP_kinases_C"/>
    <property type="match status" value="1"/>
</dbReference>
<dbReference type="InterPro" id="IPR014721">
    <property type="entry name" value="Ribsml_uS5_D2-typ_fold_subgr"/>
</dbReference>
<keyword evidence="13 18" id="KW-0756">Sterol biosynthesis</keyword>
<dbReference type="InterPro" id="IPR020568">
    <property type="entry name" value="Ribosomal_Su5_D2-typ_SF"/>
</dbReference>
<evidence type="ECO:0000256" key="8">
    <source>
        <dbReference type="ARBA" id="ARBA00022741"/>
    </source>
</evidence>
<keyword evidence="6 18" id="KW-0808">Transferase</keyword>
<dbReference type="InterPro" id="IPR036554">
    <property type="entry name" value="GHMP_kinase_C_sf"/>
</dbReference>
<keyword evidence="11" id="KW-0460">Magnesium</keyword>
<evidence type="ECO:0000313" key="22">
    <source>
        <dbReference type="RefSeq" id="XP_028270430.1"/>
    </source>
</evidence>
<dbReference type="Gene3D" id="3.30.230.10">
    <property type="match status" value="1"/>
</dbReference>
<dbReference type="InterPro" id="IPR013750">
    <property type="entry name" value="GHMP_kinase_C_dom"/>
</dbReference>
<dbReference type="OrthoDB" id="1652964at2759"/>
<dbReference type="GO" id="GO:0004496">
    <property type="term" value="F:mevalonate kinase activity"/>
    <property type="evidence" value="ECO:0007669"/>
    <property type="project" value="UniProtKB-EC"/>
</dbReference>
<dbReference type="UniPathway" id="UPA00057">
    <property type="reaction ID" value="UER00098"/>
</dbReference>
<evidence type="ECO:0000256" key="2">
    <source>
        <dbReference type="ARBA" id="ARBA00006495"/>
    </source>
</evidence>
<accession>A0A6P7J1K6</accession>
<dbReference type="EC" id="2.7.1.36" evidence="3 18"/>
<dbReference type="PANTHER" id="PTHR43290:SF2">
    <property type="entry name" value="MEVALONATE KINASE"/>
    <property type="match status" value="1"/>
</dbReference>
<feature type="domain" description="GHMP kinase C-terminal" evidence="20">
    <location>
        <begin position="294"/>
        <end position="357"/>
    </location>
</feature>
<dbReference type="AlphaFoldDB" id="A0A6P7J1K6"/>
<evidence type="ECO:0000256" key="18">
    <source>
        <dbReference type="RuleBase" id="RU363087"/>
    </source>
</evidence>
<dbReference type="SUPFAM" id="SSF54211">
    <property type="entry name" value="Ribosomal protein S5 domain 2-like"/>
    <property type="match status" value="1"/>
</dbReference>
<name>A0A6P7J1K6_9TELE</name>
<dbReference type="SUPFAM" id="SSF55060">
    <property type="entry name" value="GHMP Kinase, C-terminal domain"/>
    <property type="match status" value="1"/>
</dbReference>
<evidence type="ECO:0000256" key="5">
    <source>
        <dbReference type="ARBA" id="ARBA00022516"/>
    </source>
</evidence>
<evidence type="ECO:0000256" key="9">
    <source>
        <dbReference type="ARBA" id="ARBA00022777"/>
    </source>
</evidence>
<evidence type="ECO:0000256" key="6">
    <source>
        <dbReference type="ARBA" id="ARBA00022679"/>
    </source>
</evidence>
<keyword evidence="18" id="KW-0153">Cholesterol metabolism</keyword>
<reference evidence="22" key="1">
    <citation type="submission" date="2025-08" db="UniProtKB">
        <authorList>
            <consortium name="RefSeq"/>
        </authorList>
    </citation>
    <scope>IDENTIFICATION</scope>
</reference>
<dbReference type="PRINTS" id="PR00959">
    <property type="entry name" value="MEVGALKINASE"/>
</dbReference>
<dbReference type="GeneID" id="114441623"/>
<dbReference type="FunFam" id="3.30.70.890:FF:000003">
    <property type="entry name" value="Mevalonate kinase"/>
    <property type="match status" value="1"/>
</dbReference>
<evidence type="ECO:0000256" key="12">
    <source>
        <dbReference type="ARBA" id="ARBA00022955"/>
    </source>
</evidence>
<dbReference type="NCBIfam" id="TIGR00549">
    <property type="entry name" value="mevalon_kin"/>
    <property type="match status" value="1"/>
</dbReference>
<dbReference type="CTD" id="4598"/>
<dbReference type="InterPro" id="IPR006203">
    <property type="entry name" value="GHMP_knse_ATP-bd_CS"/>
</dbReference>
<dbReference type="InParanoid" id="A0A6P7J1K6"/>
<comment type="function">
    <text evidence="18">Catalyzes the phosphorylation of mevalonate to mevalonate 5-phosphate, a key step in isoprenoid and cholesterol biosynthesis.</text>
</comment>
<evidence type="ECO:0000256" key="17">
    <source>
        <dbReference type="ARBA" id="ARBA00029438"/>
    </source>
</evidence>
<gene>
    <name evidence="22" type="primary">mvk</name>
</gene>
<evidence type="ECO:0000259" key="19">
    <source>
        <dbReference type="Pfam" id="PF00288"/>
    </source>
</evidence>
<dbReference type="PANTHER" id="PTHR43290">
    <property type="entry name" value="MEVALONATE KINASE"/>
    <property type="match status" value="1"/>
</dbReference>
<dbReference type="GO" id="GO:0046872">
    <property type="term" value="F:metal ion binding"/>
    <property type="evidence" value="ECO:0007669"/>
    <property type="project" value="UniProtKB-KW"/>
</dbReference>
<dbReference type="Pfam" id="PF00288">
    <property type="entry name" value="GHMP_kinases_N"/>
    <property type="match status" value="1"/>
</dbReference>
<keyword evidence="18" id="KW-0152">Cholesterol biosynthesis</keyword>
<evidence type="ECO:0000256" key="3">
    <source>
        <dbReference type="ARBA" id="ARBA00012103"/>
    </source>
</evidence>
<evidence type="ECO:0000256" key="13">
    <source>
        <dbReference type="ARBA" id="ARBA00023011"/>
    </source>
</evidence>
<evidence type="ECO:0000259" key="20">
    <source>
        <dbReference type="Pfam" id="PF08544"/>
    </source>
</evidence>
<evidence type="ECO:0000256" key="4">
    <source>
        <dbReference type="ARBA" id="ARBA00022490"/>
    </source>
</evidence>
<dbReference type="Proteomes" id="UP000515145">
    <property type="component" value="Chromosome 9"/>
</dbReference>
<dbReference type="Gene3D" id="3.30.70.890">
    <property type="entry name" value="GHMP kinase, C-terminal domain"/>
    <property type="match status" value="1"/>
</dbReference>
<dbReference type="GO" id="GO:0005829">
    <property type="term" value="C:cytosol"/>
    <property type="evidence" value="ECO:0007669"/>
    <property type="project" value="TreeGrafter"/>
</dbReference>
<feature type="domain" description="GHMP kinase N-terminal" evidence="19">
    <location>
        <begin position="125"/>
        <end position="207"/>
    </location>
</feature>
<evidence type="ECO:0000256" key="11">
    <source>
        <dbReference type="ARBA" id="ARBA00022842"/>
    </source>
</evidence>
<protein>
    <recommendedName>
        <fullName evidence="3 18">Mevalonate kinase</fullName>
        <shortName evidence="18">MK</shortName>
        <ecNumber evidence="3 18">2.7.1.36</ecNumber>
    </recommendedName>
</protein>
<comment type="subcellular location">
    <subcellularLocation>
        <location evidence="1 18">Cytoplasm</location>
    </subcellularLocation>
</comment>
<proteinExistence type="inferred from homology"/>
<comment type="similarity">
    <text evidence="2 18">Belongs to the GHMP kinase family. Mevalonate kinase subfamily.</text>
</comment>
<keyword evidence="5 18" id="KW-0444">Lipid biosynthesis</keyword>
<dbReference type="FunFam" id="3.30.230.10:FF:000027">
    <property type="entry name" value="Mevalonate kinase"/>
    <property type="match status" value="1"/>
</dbReference>
<evidence type="ECO:0000256" key="15">
    <source>
        <dbReference type="ARBA" id="ARBA00023166"/>
    </source>
</evidence>
<keyword evidence="10 18" id="KW-0067">ATP-binding</keyword>
<keyword evidence="16 18" id="KW-0753">Steroid metabolism</keyword>
<comment type="catalytic activity">
    <reaction evidence="18">
        <text>(R)-mevalonate + ATP = (R)-5-phosphomevalonate + ADP + H(+)</text>
        <dbReference type="Rhea" id="RHEA:17065"/>
        <dbReference type="ChEBI" id="CHEBI:15378"/>
        <dbReference type="ChEBI" id="CHEBI:30616"/>
        <dbReference type="ChEBI" id="CHEBI:36464"/>
        <dbReference type="ChEBI" id="CHEBI:58146"/>
        <dbReference type="ChEBI" id="CHEBI:456216"/>
        <dbReference type="EC" id="2.7.1.36"/>
    </reaction>
</comment>
<comment type="pathway">
    <text evidence="17 18">Isoprenoid biosynthesis; isopentenyl diphosphate biosynthesis via mevalonate pathway; isopentenyl diphosphate from (R)-mevalonate: step 1/3.</text>
</comment>
<keyword evidence="15 18" id="KW-1207">Sterol metabolism</keyword>
<evidence type="ECO:0000256" key="7">
    <source>
        <dbReference type="ARBA" id="ARBA00022723"/>
    </source>
</evidence>
<dbReference type="GO" id="GO:0005524">
    <property type="term" value="F:ATP binding"/>
    <property type="evidence" value="ECO:0007669"/>
    <property type="project" value="UniProtKB-KW"/>
</dbReference>
<keyword evidence="7" id="KW-0479">Metal-binding</keyword>
<sequence length="397" mass="43605">MQVKDIYVSAPGKAILHGEHAVVHGKVALAVSLNLRTYLRLKATNTGKVCVNLPNIDTFLWWDLSELKQLIRHSSGKRDEVQLLDAELVRRLREFLGVTNETLDHCNMASLSFLYIYLLLFGQRELPSLTVSVWSELPTGAGLGSSAAYSVCLAASLLCASGAIPAPLNEWDHTARWCQEDLELINSWAFQGEMIIHGNPSGVDNAVGTWGGMLRFLAGKIIPLSRVPLLRILLTNTKEPRSTKVLVARVKDKINKFPSIMNPVLDSVDAISCTCERVLSEMTCEPITGEHYNILEELIDINQHHLNVMGVGHPALDVLCRLTLARGLHSKLTGAGGGGCGITLLRPETDSSIVQSTIQDLRDHGFDCWETSIGGPGVQQHTPISVKEEILEILNHY</sequence>